<keyword evidence="1" id="KW-0812">Transmembrane</keyword>
<keyword evidence="1" id="KW-1133">Transmembrane helix</keyword>
<reference evidence="5" key="3">
    <citation type="journal article" date="2014" name="Genetics">
        <title>Maintaining two mating types: Structure of the mating type locus and its role in heterokaryosis in Podospora anserina.</title>
        <authorList>
            <person name="Grognet P."/>
            <person name="Bidard F."/>
            <person name="Kuchly C."/>
            <person name="Tong L.C.H."/>
            <person name="Coppin E."/>
            <person name="Benkhali J.A."/>
            <person name="Couloux A."/>
            <person name="Wincker P."/>
            <person name="Debuchy R."/>
            <person name="Silar P."/>
        </authorList>
    </citation>
    <scope>GENOME REANNOTATION</scope>
    <source>
        <strain evidence="5">S / ATCC MYA-4624 / DSM 980 / FGSC 10383</strain>
    </source>
</reference>
<reference evidence="4" key="4">
    <citation type="submission" date="2014-09" db="EMBL/GenBank/DDBJ databases">
        <title>Maintaining two mating types: Structure of the mating type locus and its role in heterokaryosis in Podospora anserina.</title>
        <authorList>
            <person name="Grognet P."/>
            <person name="Bidard F."/>
            <person name="Kuchly C."/>
            <person name="Chan Ho Tong L."/>
            <person name="Coppin E."/>
            <person name="Ait Benkhali J."/>
            <person name="Couloux A."/>
            <person name="Wincker P."/>
            <person name="Debuchy R."/>
            <person name="Silar P."/>
        </authorList>
    </citation>
    <scope>NUCLEOTIDE SEQUENCE</scope>
</reference>
<feature type="transmembrane region" description="Helical" evidence="1">
    <location>
        <begin position="237"/>
        <end position="258"/>
    </location>
</feature>
<feature type="transmembrane region" description="Helical" evidence="1">
    <location>
        <begin position="364"/>
        <end position="382"/>
    </location>
</feature>
<dbReference type="eggNOG" id="ENOG502SJB0">
    <property type="taxonomic scope" value="Eukaryota"/>
</dbReference>
<dbReference type="VEuPathDB" id="FungiDB:PODANS_2_4870"/>
<name>B2B5J8_PODAN</name>
<sequence length="1104" mass="122682">MLSDLSPRAESLVPANVDKLFDLLNTNGEASSGSTWSRAPRSLSATQQGSRNLLDGVLSPAATTQRPFVQQHSIWQEPLFESGCRGSLHGQQCAGQCSDPKILFSSLSILGNCLAFATAGLLADDGIVIREAPLEDTPTSLQIAGVPENINATQILDDIVRCAVSSCEGEGRISGMATCTTQLIELRGHLGGPHNAASLEQFQVLHDGLGQYCGKLDMEFEPDIAGPGVLLSQMIQASVSVTSFVFITIISSWARFVLLVHKRGDWKKAERRHRKLTTSRVHGALVSAAVEFQEAQAFFTMAIQIATIATFEPSFTCGLSCSQQESIQSLSDTIMNGQLIRALAVNSMLPVLLTQSVLHRAGMSWWYTLTLCIIVCIFSEVIRWQTVTQVPFHILLGRLKDLVPVDECGGNPSLTAYCLTPLYNLQLVEMPMLIVGYTTALVLLLAQSAHRTWPIISPIVERHRPGQLLAYLGKHFFRVSWYGLQMTLAIATALHFVTLWTISRGLNASPKDWTYGQVVSAMLWAPILGKYLYYNIFGVKRGLSLRYAYSARALIESPPRYQAALATASPPITIDLAHPHLHGIAFKFTVQKLQVFCFPAPFAPRSTTTFRQTGCQSIHLRAAPPCSTPWWYLSHLPPLVYGPLPSAASIRILDMIKPAAGDKNIIRLSTRIINLDSDLASLPEYVALSYTWGNPITIRESVPDSMNFRNPFFCSIKGPNNERFGWLDPAKWIYFWQNSRYMIAEEKVDWNGDKLRWIELDGCGVQVKENMFHFLETVQRVRKDSAGPHGWGGLQLDSGFDNVGYPLWIDAICINQDDPDERGSQVSLMSRVYQSAKHVLAWTGKSDRLSEWAAQRFSRLMDWEAHPWIAQEATFAKRTFVLTSTNLFPMMMVLLALEVIDRYGYLEDEQGVTLDHAERLAVEPRDAFIFLRGFRYFTTGAFGYHSGTIISAPADSVPLSPFHERLSLLPVISVFRNLNASDPRDKVFAFLNIAEEKGLVAPNYRQSAQAVFRATAEAIIKDTNSLSVLSHIEDPSNRKIEDLPDWVPDFSARLETETFDNGSDPCRYCASYINFKLTEASEIVFHPEGGLSVVGHCIDTVKAA</sequence>
<dbReference type="EMBL" id="FO904937">
    <property type="protein sequence ID" value="CDP25473.1"/>
    <property type="molecule type" value="Genomic_DNA"/>
</dbReference>
<dbReference type="Proteomes" id="UP000001197">
    <property type="component" value="Chromosome 2"/>
</dbReference>
<dbReference type="KEGG" id="pan:PODANSg8290"/>
<gene>
    <name evidence="3" type="ORF">PODANS_2_4870</name>
</gene>
<feature type="transmembrane region" description="Helical" evidence="1">
    <location>
        <begin position="481"/>
        <end position="502"/>
    </location>
</feature>
<dbReference type="OrthoDB" id="4582561at2759"/>
<evidence type="ECO:0000313" key="5">
    <source>
        <dbReference type="Proteomes" id="UP000001197"/>
    </source>
</evidence>
<keyword evidence="1" id="KW-0472">Membrane</keyword>
<dbReference type="PANTHER" id="PTHR24148">
    <property type="entry name" value="ANKYRIN REPEAT DOMAIN-CONTAINING PROTEIN 39 HOMOLOG-RELATED"/>
    <property type="match status" value="1"/>
</dbReference>
<keyword evidence="5" id="KW-1185">Reference proteome</keyword>
<dbReference type="RefSeq" id="XP_001911248.1">
    <property type="nucleotide sequence ID" value="XM_001911213.1"/>
</dbReference>
<evidence type="ECO:0000313" key="4">
    <source>
        <dbReference type="EMBL" id="CDP25473.1"/>
    </source>
</evidence>
<dbReference type="GeneID" id="6196038"/>
<evidence type="ECO:0000313" key="3">
    <source>
        <dbReference type="EMBL" id="CAP73073.1"/>
    </source>
</evidence>
<dbReference type="HOGENOM" id="CLU_282709_0_0_1"/>
<dbReference type="InterPro" id="IPR052895">
    <property type="entry name" value="HetReg/Transcr_Mod"/>
</dbReference>
<proteinExistence type="predicted"/>
<dbReference type="PANTHER" id="PTHR24148:SF64">
    <property type="entry name" value="HETEROKARYON INCOMPATIBILITY DOMAIN-CONTAINING PROTEIN"/>
    <property type="match status" value="1"/>
</dbReference>
<protein>
    <submittedName>
        <fullName evidence="3">Podospora anserina S mat+ genomic DNA chromosome 2, supercontig 2</fullName>
    </submittedName>
</protein>
<accession>B2B5J8</accession>
<dbReference type="Pfam" id="PF06985">
    <property type="entry name" value="HET"/>
    <property type="match status" value="1"/>
</dbReference>
<dbReference type="EMBL" id="CU640366">
    <property type="protein sequence ID" value="CAP73073.1"/>
    <property type="molecule type" value="Genomic_DNA"/>
</dbReference>
<reference evidence="3" key="2">
    <citation type="submission" date="2008-07" db="EMBL/GenBank/DDBJ databases">
        <authorList>
            <person name="Genoscope - CEA"/>
        </authorList>
    </citation>
    <scope>NUCLEOTIDE SEQUENCE</scope>
    <source>
        <strain evidence="3">S mat+</strain>
    </source>
</reference>
<feature type="domain" description="Heterokaryon incompatibility" evidence="2">
    <location>
        <begin position="807"/>
        <end position="862"/>
    </location>
</feature>
<dbReference type="AlphaFoldDB" id="B2B5J8"/>
<dbReference type="InterPro" id="IPR010730">
    <property type="entry name" value="HET"/>
</dbReference>
<dbReference type="STRING" id="515849.B2B5J8"/>
<evidence type="ECO:0000259" key="2">
    <source>
        <dbReference type="Pfam" id="PF06985"/>
    </source>
</evidence>
<organism evidence="3">
    <name type="scientific">Podospora anserina (strain S / ATCC MYA-4624 / DSM 980 / FGSC 10383)</name>
    <name type="common">Pleurage anserina</name>
    <dbReference type="NCBI Taxonomy" id="515849"/>
    <lineage>
        <taxon>Eukaryota</taxon>
        <taxon>Fungi</taxon>
        <taxon>Dikarya</taxon>
        <taxon>Ascomycota</taxon>
        <taxon>Pezizomycotina</taxon>
        <taxon>Sordariomycetes</taxon>
        <taxon>Sordariomycetidae</taxon>
        <taxon>Sordariales</taxon>
        <taxon>Podosporaceae</taxon>
        <taxon>Podospora</taxon>
        <taxon>Podospora anserina</taxon>
    </lineage>
</organism>
<evidence type="ECO:0000256" key="1">
    <source>
        <dbReference type="SAM" id="Phobius"/>
    </source>
</evidence>
<dbReference type="InParanoid" id="B2B5J8"/>
<reference evidence="3 5" key="1">
    <citation type="journal article" date="2008" name="Genome Biol.">
        <title>The genome sequence of the model ascomycete fungus Podospora anserina.</title>
        <authorList>
            <person name="Espagne E."/>
            <person name="Lespinet O."/>
            <person name="Malagnac F."/>
            <person name="Da Silva C."/>
            <person name="Jaillon O."/>
            <person name="Porcel B.M."/>
            <person name="Couloux A."/>
            <person name="Aury J.-M."/>
            <person name="Segurens B."/>
            <person name="Poulain J."/>
            <person name="Anthouard V."/>
            <person name="Grossetete S."/>
            <person name="Khalili H."/>
            <person name="Coppin E."/>
            <person name="Dequard-Chablat M."/>
            <person name="Picard M."/>
            <person name="Contamine V."/>
            <person name="Arnaise S."/>
            <person name="Bourdais A."/>
            <person name="Berteaux-Lecellier V."/>
            <person name="Gautheret D."/>
            <person name="de Vries R.P."/>
            <person name="Battaglia E."/>
            <person name="Coutinho P.M."/>
            <person name="Danchin E.G.J."/>
            <person name="Henrissat B."/>
            <person name="El Khoury R."/>
            <person name="Sainsard-Chanet A."/>
            <person name="Boivin A."/>
            <person name="Pinan-Lucarre B."/>
            <person name="Sellem C.H."/>
            <person name="Debuchy R."/>
            <person name="Wincker P."/>
            <person name="Weissenbach J."/>
            <person name="Silar P."/>
        </authorList>
    </citation>
    <scope>NUCLEOTIDE SEQUENCE [LARGE SCALE GENOMIC DNA]</scope>
    <source>
        <strain evidence="5">S / ATCC MYA-4624 / DSM 980 / FGSC 10383</strain>
        <strain evidence="3">S mat+</strain>
    </source>
</reference>